<evidence type="ECO:0000313" key="6">
    <source>
        <dbReference type="EMBL" id="GER01035.1"/>
    </source>
</evidence>
<dbReference type="EMBL" id="BKCM01000007">
    <property type="protein sequence ID" value="GER01035.1"/>
    <property type="molecule type" value="Genomic_DNA"/>
</dbReference>
<dbReference type="InterPro" id="IPR050602">
    <property type="entry name" value="Malonyl-ACP_OMT"/>
</dbReference>
<protein>
    <submittedName>
        <fullName evidence="6">SAM-dependent methyltransferase</fullName>
    </submittedName>
</protein>
<dbReference type="InterPro" id="IPR013216">
    <property type="entry name" value="Methyltransf_11"/>
</dbReference>
<dbReference type="AlphaFoldDB" id="A0A5A7N024"/>
<dbReference type="Proteomes" id="UP000325187">
    <property type="component" value="Unassembled WGS sequence"/>
</dbReference>
<gene>
    <name evidence="5" type="ORF">JCM17844_29060</name>
    <name evidence="6" type="ORF">JCM17845_16580</name>
</gene>
<dbReference type="GO" id="GO:0008757">
    <property type="term" value="F:S-adenosylmethionine-dependent methyltransferase activity"/>
    <property type="evidence" value="ECO:0007669"/>
    <property type="project" value="InterPro"/>
</dbReference>
<accession>A0A5A7N024</accession>
<feature type="domain" description="Methyltransferase type 11" evidence="4">
    <location>
        <begin position="88"/>
        <end position="136"/>
    </location>
</feature>
<evidence type="ECO:0000313" key="7">
    <source>
        <dbReference type="Proteomes" id="UP000322084"/>
    </source>
</evidence>
<dbReference type="InterPro" id="IPR029063">
    <property type="entry name" value="SAM-dependent_MTases_sf"/>
</dbReference>
<dbReference type="Proteomes" id="UP000322084">
    <property type="component" value="Unassembled WGS sequence"/>
</dbReference>
<dbReference type="Gene3D" id="3.40.50.150">
    <property type="entry name" value="Vaccinia Virus protein VP39"/>
    <property type="match status" value="1"/>
</dbReference>
<evidence type="ECO:0000256" key="1">
    <source>
        <dbReference type="ARBA" id="ARBA00022603"/>
    </source>
</evidence>
<proteinExistence type="predicted"/>
<dbReference type="EMBL" id="BKCL01000015">
    <property type="protein sequence ID" value="GEQ99269.1"/>
    <property type="molecule type" value="Genomic_DNA"/>
</dbReference>
<keyword evidence="8" id="KW-1185">Reference proteome</keyword>
<comment type="caution">
    <text evidence="6">The sequence shown here is derived from an EMBL/GenBank/DDBJ whole genome shotgun (WGS) entry which is preliminary data.</text>
</comment>
<feature type="region of interest" description="Disordered" evidence="3">
    <location>
        <begin position="264"/>
        <end position="298"/>
    </location>
</feature>
<accession>A0A5A7MWI5</accession>
<evidence type="ECO:0000313" key="5">
    <source>
        <dbReference type="EMBL" id="GEQ99269.1"/>
    </source>
</evidence>
<keyword evidence="1 6" id="KW-0489">Methyltransferase</keyword>
<dbReference type="SUPFAM" id="SSF53335">
    <property type="entry name" value="S-adenosyl-L-methionine-dependent methyltransferases"/>
    <property type="match status" value="1"/>
</dbReference>
<dbReference type="PANTHER" id="PTHR13090">
    <property type="entry name" value="ARGININE-HYDROXYLASE NDUFAF5, MITOCHONDRIAL"/>
    <property type="match status" value="1"/>
</dbReference>
<organism evidence="6 8">
    <name type="scientific">Iodidimonas gelatinilytica</name>
    <dbReference type="NCBI Taxonomy" id="1236966"/>
    <lineage>
        <taxon>Bacteria</taxon>
        <taxon>Pseudomonadati</taxon>
        <taxon>Pseudomonadota</taxon>
        <taxon>Alphaproteobacteria</taxon>
        <taxon>Iodidimonadales</taxon>
        <taxon>Iodidimonadaceae</taxon>
        <taxon>Iodidimonas</taxon>
    </lineage>
</organism>
<evidence type="ECO:0000313" key="8">
    <source>
        <dbReference type="Proteomes" id="UP000325187"/>
    </source>
</evidence>
<dbReference type="PANTHER" id="PTHR13090:SF1">
    <property type="entry name" value="ARGININE-HYDROXYLASE NDUFAF5, MITOCHONDRIAL"/>
    <property type="match status" value="1"/>
</dbReference>
<evidence type="ECO:0000259" key="4">
    <source>
        <dbReference type="Pfam" id="PF08241"/>
    </source>
</evidence>
<name>A0A5A7N024_9PROT</name>
<evidence type="ECO:0000256" key="3">
    <source>
        <dbReference type="SAM" id="MobiDB-lite"/>
    </source>
</evidence>
<reference evidence="7 8" key="1">
    <citation type="submission" date="2019-09" db="EMBL/GenBank/DDBJ databases">
        <title>NBRP : Genome information of microbial organism related human and environment.</title>
        <authorList>
            <person name="Hattori M."/>
            <person name="Oshima K."/>
            <person name="Inaba H."/>
            <person name="Suda W."/>
            <person name="Sakamoto M."/>
            <person name="Iino T."/>
            <person name="Kitahara M."/>
            <person name="Oshida Y."/>
            <person name="Iida T."/>
            <person name="Kudo T."/>
            <person name="Itoh T."/>
            <person name="Ohkuma M."/>
        </authorList>
    </citation>
    <scope>NUCLEOTIDE SEQUENCE [LARGE SCALE GENOMIC DNA]</scope>
    <source>
        <strain evidence="5 7">Hi-2</strain>
        <strain evidence="6 8">Mie-1</strain>
    </source>
</reference>
<evidence type="ECO:0000256" key="2">
    <source>
        <dbReference type="ARBA" id="ARBA00022679"/>
    </source>
</evidence>
<dbReference type="Pfam" id="PF08241">
    <property type="entry name" value="Methyltransf_11"/>
    <property type="match status" value="1"/>
</dbReference>
<sequence length="298" mass="32721">MNENKSLSPFNRSLVKMRRARAAQNMPQAGFLHQEVAARLLERLGDINRSFDTAFALGWDAAEHPLPAEHAFYGDLAANRAQAMPGPAVACDEEFLPIAENSLSLLLSNLSLHWVNDLPGALIQINRALKPDGFFLAAMLGGETLSDLRRALLDAELSICGGVRPRLSPMAEVRDLGGLLQRAGFAMPVADAETIPVSYADPLALMRDLRAMGETNAVHDRQKTMWRRDVLLEACRLYCDRHSNAEGRILAHFQVLFLTGWAPGPNQPRPKQPGSAKARLADALGTKEMQVKGSRRPD</sequence>
<keyword evidence="2 6" id="KW-0808">Transferase</keyword>
<dbReference type="GO" id="GO:0032259">
    <property type="term" value="P:methylation"/>
    <property type="evidence" value="ECO:0007669"/>
    <property type="project" value="UniProtKB-KW"/>
</dbReference>
<dbReference type="RefSeq" id="WP_150001393.1">
    <property type="nucleotide sequence ID" value="NZ_BKCL01000015.1"/>
</dbReference>